<keyword evidence="4" id="KW-1185">Reference proteome</keyword>
<evidence type="ECO:0000256" key="2">
    <source>
        <dbReference type="SAM" id="Phobius"/>
    </source>
</evidence>
<sequence>MKYTRYDLKKKKDSKTFILLIFLILVLAFLFATIIFQVFTTDYNSGKDSKNEMSTVQNTSNQKNQKNTIGKENSQEIKFIVVQGGIYQNKDNVETEKNLLNPYGTPFTVTEDNKTRVLLGIYAEDQGEKIVKSLNDQKVDNSKMVFTINKTDVCDAEIAELVSADIQILNKLSEKDVKAIQTADLKKWCLTLKNVSNSSKNADVLNQFKNYVNKMPKEISKDKAGENYSYLYEVLKKVGSKK</sequence>
<keyword evidence="2" id="KW-1133">Transmembrane helix</keyword>
<comment type="caution">
    <text evidence="3">The sequence shown here is derived from an EMBL/GenBank/DDBJ whole genome shotgun (WGS) entry which is preliminary data.</text>
</comment>
<dbReference type="EMBL" id="JABBNI010000047">
    <property type="protein sequence ID" value="NMM64528.1"/>
    <property type="molecule type" value="Genomic_DNA"/>
</dbReference>
<accession>A0A7Y0EJA8</accession>
<dbReference type="Proteomes" id="UP000537131">
    <property type="component" value="Unassembled WGS sequence"/>
</dbReference>
<name>A0A7Y0EJA8_9CLOT</name>
<organism evidence="3 4">
    <name type="scientific">Clostridium muellerianum</name>
    <dbReference type="NCBI Taxonomy" id="2716538"/>
    <lineage>
        <taxon>Bacteria</taxon>
        <taxon>Bacillati</taxon>
        <taxon>Bacillota</taxon>
        <taxon>Clostridia</taxon>
        <taxon>Eubacteriales</taxon>
        <taxon>Clostridiaceae</taxon>
        <taxon>Clostridium</taxon>
    </lineage>
</organism>
<keyword evidence="2" id="KW-0812">Transmembrane</keyword>
<dbReference type="AlphaFoldDB" id="A0A7Y0EJA8"/>
<proteinExistence type="predicted"/>
<evidence type="ECO:0000256" key="1">
    <source>
        <dbReference type="SAM" id="MobiDB-lite"/>
    </source>
</evidence>
<evidence type="ECO:0000313" key="4">
    <source>
        <dbReference type="Proteomes" id="UP000537131"/>
    </source>
</evidence>
<dbReference type="RefSeq" id="WP_169299123.1">
    <property type="nucleotide sequence ID" value="NZ_JABBNI010000047.1"/>
</dbReference>
<feature type="transmembrane region" description="Helical" evidence="2">
    <location>
        <begin position="16"/>
        <end position="39"/>
    </location>
</feature>
<reference evidence="3 4" key="1">
    <citation type="submission" date="2020-06" db="EMBL/GenBank/DDBJ databases">
        <title>Complete Genome Sequence of Clostridium muelleri sp. nov. P21T, an Acid-Alcohol Producing Acetogen Isolated from Old Hay.</title>
        <authorList>
            <person name="Duncan K.E."/>
            <person name="Tanner R.S."/>
        </authorList>
    </citation>
    <scope>NUCLEOTIDE SEQUENCE [LARGE SCALE GENOMIC DNA]</scope>
    <source>
        <strain evidence="3 4">P21</strain>
    </source>
</reference>
<feature type="compositionally biased region" description="Low complexity" evidence="1">
    <location>
        <begin position="54"/>
        <end position="68"/>
    </location>
</feature>
<evidence type="ECO:0008006" key="5">
    <source>
        <dbReference type="Google" id="ProtNLM"/>
    </source>
</evidence>
<evidence type="ECO:0000313" key="3">
    <source>
        <dbReference type="EMBL" id="NMM64528.1"/>
    </source>
</evidence>
<protein>
    <recommendedName>
        <fullName evidence="5">Transmembrane protein</fullName>
    </recommendedName>
</protein>
<feature type="region of interest" description="Disordered" evidence="1">
    <location>
        <begin position="49"/>
        <end position="69"/>
    </location>
</feature>
<keyword evidence="2" id="KW-0472">Membrane</keyword>
<gene>
    <name evidence="3" type="ORF">HBE96_18130</name>
</gene>